<protein>
    <recommendedName>
        <fullName evidence="1">Probable queuosine precursor transporter</fullName>
        <shortName evidence="1">Q precursor transporter</shortName>
    </recommendedName>
</protein>
<comment type="function">
    <text evidence="1">Involved in the import of queuosine (Q) precursors, required for Q precursor salvage.</text>
</comment>
<dbReference type="PANTHER" id="PTHR34300:SF1">
    <property type="entry name" value="QUEUOSINE PRECURSOR TRANSPORTER"/>
    <property type="match status" value="1"/>
</dbReference>
<comment type="similarity">
    <text evidence="1">Belongs to the vitamin uptake transporter (VUT/ECF) (TC 2.A.88) family. Q precursor transporter subfamily.</text>
</comment>
<organism evidence="2 3">
    <name type="scientific">Roseibium aggregatum</name>
    <dbReference type="NCBI Taxonomy" id="187304"/>
    <lineage>
        <taxon>Bacteria</taxon>
        <taxon>Pseudomonadati</taxon>
        <taxon>Pseudomonadota</taxon>
        <taxon>Alphaproteobacteria</taxon>
        <taxon>Hyphomicrobiales</taxon>
        <taxon>Stappiaceae</taxon>
        <taxon>Roseibium</taxon>
    </lineage>
</organism>
<comment type="caution">
    <text evidence="2">The sequence shown here is derived from an EMBL/GenBank/DDBJ whole genome shotgun (WGS) entry which is preliminary data.</text>
</comment>
<dbReference type="GO" id="GO:0022857">
    <property type="term" value="F:transmembrane transporter activity"/>
    <property type="evidence" value="ECO:0007669"/>
    <property type="project" value="UniProtKB-UniRule"/>
</dbReference>
<feature type="transmembrane region" description="Helical" evidence="1">
    <location>
        <begin position="12"/>
        <end position="30"/>
    </location>
</feature>
<accession>A0A926P0V9</accession>
<comment type="subcellular location">
    <subcellularLocation>
        <location evidence="1">Cell inner membrane</location>
        <topology evidence="1">Multi-pass membrane protein</topology>
    </subcellularLocation>
</comment>
<gene>
    <name evidence="2" type="ORF">HK439_11615</name>
</gene>
<dbReference type="PANTHER" id="PTHR34300">
    <property type="entry name" value="QUEUOSINE PRECURSOR TRANSPORTER-RELATED"/>
    <property type="match status" value="1"/>
</dbReference>
<dbReference type="AlphaFoldDB" id="A0A926P0V9"/>
<dbReference type="NCBIfam" id="TIGR00697">
    <property type="entry name" value="queuosine precursor transporter"/>
    <property type="match status" value="1"/>
</dbReference>
<feature type="transmembrane region" description="Helical" evidence="1">
    <location>
        <begin position="72"/>
        <end position="90"/>
    </location>
</feature>
<evidence type="ECO:0000313" key="3">
    <source>
        <dbReference type="Proteomes" id="UP000598467"/>
    </source>
</evidence>
<keyword evidence="1" id="KW-1133">Transmembrane helix</keyword>
<keyword evidence="1" id="KW-0813">Transport</keyword>
<feature type="transmembrane region" description="Helical" evidence="1">
    <location>
        <begin position="191"/>
        <end position="211"/>
    </location>
</feature>
<dbReference type="GO" id="GO:0005886">
    <property type="term" value="C:plasma membrane"/>
    <property type="evidence" value="ECO:0007669"/>
    <property type="project" value="UniProtKB-SubCell"/>
</dbReference>
<dbReference type="RefSeq" id="WP_190291660.1">
    <property type="nucleotide sequence ID" value="NZ_JABFCZ010000011.1"/>
</dbReference>
<keyword evidence="1" id="KW-0472">Membrane</keyword>
<keyword evidence="1" id="KW-0997">Cell inner membrane</keyword>
<reference evidence="2" key="1">
    <citation type="submission" date="2020-05" db="EMBL/GenBank/DDBJ databases">
        <title>Identification of trans-AT polyketide cluster in two marine bacteria, producers of a novel glutaramide-containing polyketide sesbanimide D and analogs.</title>
        <authorList>
            <person name="Kacar D."/>
            <person name="Rodriguez P."/>
            <person name="Canedo L."/>
            <person name="Gonzalez E."/>
            <person name="Galan B."/>
            <person name="De La Calle F."/>
            <person name="Garcia J.L."/>
        </authorList>
    </citation>
    <scope>NUCLEOTIDE SEQUENCE</scope>
    <source>
        <strain evidence="2">PHM038</strain>
    </source>
</reference>
<dbReference type="HAMAP" id="MF_02088">
    <property type="entry name" value="Q_prec_transport"/>
    <property type="match status" value="1"/>
</dbReference>
<evidence type="ECO:0000313" key="2">
    <source>
        <dbReference type="EMBL" id="MBD1546913.1"/>
    </source>
</evidence>
<sequence>MTATRRFSVGHFAIAVAAMAVVVVASNYLVQFPVQGTLGAINLADLLTWGAFTYPAAFLVTDLTNRKFGPNPARLVVAVGFVLAVALSILLSTPRIAVASGSAFLVAQLLDVTVFNRLRRLSWWKAPFASSLFGSVIDTLLFFSIAFSGGMAVLLGYYDDFAVQSAPLLGVFAPEVPRWISWAVGDFSVKILVAIFLLAPYRILLGFLVPLPKRSVA</sequence>
<proteinExistence type="inferred from homology"/>
<dbReference type="Proteomes" id="UP000598467">
    <property type="component" value="Unassembled WGS sequence"/>
</dbReference>
<feature type="transmembrane region" description="Helical" evidence="1">
    <location>
        <begin position="136"/>
        <end position="158"/>
    </location>
</feature>
<keyword evidence="1" id="KW-1003">Cell membrane</keyword>
<feature type="transmembrane region" description="Helical" evidence="1">
    <location>
        <begin position="36"/>
        <end position="60"/>
    </location>
</feature>
<dbReference type="InterPro" id="IPR003744">
    <property type="entry name" value="YhhQ"/>
</dbReference>
<dbReference type="EMBL" id="JABFCZ010000011">
    <property type="protein sequence ID" value="MBD1546913.1"/>
    <property type="molecule type" value="Genomic_DNA"/>
</dbReference>
<keyword evidence="1" id="KW-0812">Transmembrane</keyword>
<dbReference type="Pfam" id="PF02592">
    <property type="entry name" value="Vut_1"/>
    <property type="match status" value="1"/>
</dbReference>
<name>A0A926P0V9_9HYPH</name>
<feature type="transmembrane region" description="Helical" evidence="1">
    <location>
        <begin position="96"/>
        <end position="115"/>
    </location>
</feature>
<evidence type="ECO:0000256" key="1">
    <source>
        <dbReference type="HAMAP-Rule" id="MF_02088"/>
    </source>
</evidence>